<dbReference type="EMBL" id="AYZI01000005">
    <property type="protein sequence ID" value="KRM91368.1"/>
    <property type="molecule type" value="Genomic_DNA"/>
</dbReference>
<evidence type="ECO:0000256" key="2">
    <source>
        <dbReference type="ARBA" id="ARBA00022475"/>
    </source>
</evidence>
<dbReference type="PIRSF" id="PIRSF038958">
    <property type="entry name" value="PG_synth_SpoVB"/>
    <property type="match status" value="1"/>
</dbReference>
<feature type="transmembrane region" description="Helical" evidence="6">
    <location>
        <begin position="220"/>
        <end position="238"/>
    </location>
</feature>
<evidence type="ECO:0000256" key="1">
    <source>
        <dbReference type="ARBA" id="ARBA00004651"/>
    </source>
</evidence>
<feature type="transmembrane region" description="Helical" evidence="6">
    <location>
        <begin position="450"/>
        <end position="469"/>
    </location>
</feature>
<keyword evidence="2" id="KW-1003">Cell membrane</keyword>
<gene>
    <name evidence="7" type="ORF">FC87_GL000879</name>
</gene>
<dbReference type="InterPro" id="IPR050833">
    <property type="entry name" value="Poly_Biosynth_Transport"/>
</dbReference>
<comment type="caution">
    <text evidence="7">The sequence shown here is derived from an EMBL/GenBank/DDBJ whole genome shotgun (WGS) entry which is preliminary data.</text>
</comment>
<feature type="transmembrane region" description="Helical" evidence="6">
    <location>
        <begin position="396"/>
        <end position="417"/>
    </location>
</feature>
<proteinExistence type="predicted"/>
<keyword evidence="4 6" id="KW-1133">Transmembrane helix</keyword>
<feature type="transmembrane region" description="Helical" evidence="6">
    <location>
        <begin position="355"/>
        <end position="376"/>
    </location>
</feature>
<evidence type="ECO:0000313" key="8">
    <source>
        <dbReference type="Proteomes" id="UP000051586"/>
    </source>
</evidence>
<dbReference type="CDD" id="cd13124">
    <property type="entry name" value="MATE_SpoVB_like"/>
    <property type="match status" value="1"/>
</dbReference>
<feature type="transmembrane region" description="Helical" evidence="6">
    <location>
        <begin position="154"/>
        <end position="172"/>
    </location>
</feature>
<feature type="transmembrane region" description="Helical" evidence="6">
    <location>
        <begin position="490"/>
        <end position="516"/>
    </location>
</feature>
<feature type="transmembrane region" description="Helical" evidence="6">
    <location>
        <begin position="266"/>
        <end position="286"/>
    </location>
</feature>
<comment type="subcellular location">
    <subcellularLocation>
        <location evidence="1">Cell membrane</location>
        <topology evidence="1">Multi-pass membrane protein</topology>
    </subcellularLocation>
</comment>
<evidence type="ECO:0000256" key="5">
    <source>
        <dbReference type="ARBA" id="ARBA00023136"/>
    </source>
</evidence>
<feature type="transmembrane region" description="Helical" evidence="6">
    <location>
        <begin position="78"/>
        <end position="98"/>
    </location>
</feature>
<feature type="transmembrane region" description="Helical" evidence="6">
    <location>
        <begin position="119"/>
        <end position="142"/>
    </location>
</feature>
<name>A0A0R2CIA9_9LACO</name>
<feature type="transmembrane region" description="Helical" evidence="6">
    <location>
        <begin position="426"/>
        <end position="444"/>
    </location>
</feature>
<evidence type="ECO:0000256" key="4">
    <source>
        <dbReference type="ARBA" id="ARBA00022989"/>
    </source>
</evidence>
<dbReference type="RefSeq" id="WP_009167269.1">
    <property type="nucleotide sequence ID" value="NZ_AYZI01000005.1"/>
</dbReference>
<sequence length="568" mass="62097">MLKAGLILNNDFDEDAVLAAKQATASEHGRAQMLKGSAWMTIGSILSRILGALYIIPWRLIFGASLFPIANSLYTQGYNIYSFVLIVAIAGIPSAIAKQVAHYNALNEYQIGVKLYQRGLMLAVGMGIISALILWLGAPFLTNGDANVIPVIRSLAWAVLIIPTMSLTRGFFQGYEDMAPSALSQFVEQLARVIYMLLSAFVILRVFNGSWVTAVAQSTFAAFIGAIFGLLVLGWYYWRRHDYYQQLIAQSSNKLSVPTRQLYREIIMQAAPFVILGAGVTIFSLIDQFTFFPIMQATTKISMQALQVNYAIFAGNANKLTMIVISLASSIAITMVPMLSAAFTRKNGQEVRYQFSNALILFEFVMLPAALGMAAVAGPLNRTFYGTSNMNFSSNILSFSALQAIPVGLFVVAAALMQGVSQNKKAVKFFVIGTVVKLLTQYPLVVWMGAFGTLLSTILGFSLANYLILRVLSRQFGIETGRVVQKTAEILLFSLVMYVVSLVGVYALNFLIGLVGNPFGSLASFFVTVVVACMGGMVYIYLTLKTHVADEVLGQKVQRLRDGLHIKS</sequence>
<feature type="transmembrane region" description="Helical" evidence="6">
    <location>
        <begin position="38"/>
        <end position="58"/>
    </location>
</feature>
<protein>
    <submittedName>
        <fullName evidence="7">Uncharacterized protein</fullName>
    </submittedName>
</protein>
<dbReference type="PANTHER" id="PTHR30250:SF21">
    <property type="entry name" value="LIPID II FLIPPASE MURJ"/>
    <property type="match status" value="1"/>
</dbReference>
<reference evidence="7 8" key="1">
    <citation type="journal article" date="2015" name="Genome Announc.">
        <title>Expanding the biotechnology potential of lactobacilli through comparative genomics of 213 strains and associated genera.</title>
        <authorList>
            <person name="Sun Z."/>
            <person name="Harris H.M."/>
            <person name="McCann A."/>
            <person name="Guo C."/>
            <person name="Argimon S."/>
            <person name="Zhang W."/>
            <person name="Yang X."/>
            <person name="Jeffery I.B."/>
            <person name="Cooney J.C."/>
            <person name="Kagawa T.F."/>
            <person name="Liu W."/>
            <person name="Song Y."/>
            <person name="Salvetti E."/>
            <person name="Wrobel A."/>
            <person name="Rasinkangas P."/>
            <person name="Parkhill J."/>
            <person name="Rea M.C."/>
            <person name="O'Sullivan O."/>
            <person name="Ritari J."/>
            <person name="Douillard F.P."/>
            <person name="Paul Ross R."/>
            <person name="Yang R."/>
            <person name="Briner A.E."/>
            <person name="Felis G.E."/>
            <person name="de Vos W.M."/>
            <person name="Barrangou R."/>
            <person name="Klaenhammer T.R."/>
            <person name="Caufield P.W."/>
            <person name="Cui Y."/>
            <person name="Zhang H."/>
            <person name="O'Toole P.W."/>
        </authorList>
    </citation>
    <scope>NUCLEOTIDE SEQUENCE [LARGE SCALE GENOMIC DNA]</scope>
    <source>
        <strain evidence="7 8">DSM 22689</strain>
    </source>
</reference>
<feature type="transmembrane region" description="Helical" evidence="6">
    <location>
        <begin position="193"/>
        <end position="214"/>
    </location>
</feature>
<evidence type="ECO:0000256" key="6">
    <source>
        <dbReference type="SAM" id="Phobius"/>
    </source>
</evidence>
<accession>A0A0R2CIA9</accession>
<dbReference type="Pfam" id="PF01943">
    <property type="entry name" value="Polysacc_synt"/>
    <property type="match status" value="1"/>
</dbReference>
<organism evidence="7 8">
    <name type="scientific">Fructilactobacillus florum DSM 22689 = JCM 16035</name>
    <dbReference type="NCBI Taxonomy" id="1423745"/>
    <lineage>
        <taxon>Bacteria</taxon>
        <taxon>Bacillati</taxon>
        <taxon>Bacillota</taxon>
        <taxon>Bacilli</taxon>
        <taxon>Lactobacillales</taxon>
        <taxon>Lactobacillaceae</taxon>
        <taxon>Fructilactobacillus</taxon>
    </lineage>
</organism>
<dbReference type="InterPro" id="IPR002797">
    <property type="entry name" value="Polysacc_synth"/>
</dbReference>
<dbReference type="STRING" id="1423745.GCA_001311215_01585"/>
<dbReference type="PATRIC" id="fig|1423745.4.peg.940"/>
<feature type="transmembrane region" description="Helical" evidence="6">
    <location>
        <begin position="522"/>
        <end position="542"/>
    </location>
</feature>
<evidence type="ECO:0000256" key="3">
    <source>
        <dbReference type="ARBA" id="ARBA00022692"/>
    </source>
</evidence>
<feature type="transmembrane region" description="Helical" evidence="6">
    <location>
        <begin position="320"/>
        <end position="343"/>
    </location>
</feature>
<dbReference type="AlphaFoldDB" id="A0A0R2CIA9"/>
<dbReference type="GO" id="GO:0005886">
    <property type="term" value="C:plasma membrane"/>
    <property type="evidence" value="ECO:0007669"/>
    <property type="project" value="UniProtKB-SubCell"/>
</dbReference>
<dbReference type="PANTHER" id="PTHR30250">
    <property type="entry name" value="PST FAMILY PREDICTED COLANIC ACID TRANSPORTER"/>
    <property type="match status" value="1"/>
</dbReference>
<dbReference type="Proteomes" id="UP000051586">
    <property type="component" value="Unassembled WGS sequence"/>
</dbReference>
<dbReference type="InterPro" id="IPR024923">
    <property type="entry name" value="PG_synth_SpoVB"/>
</dbReference>
<keyword evidence="3 6" id="KW-0812">Transmembrane</keyword>
<evidence type="ECO:0000313" key="7">
    <source>
        <dbReference type="EMBL" id="KRM91368.1"/>
    </source>
</evidence>
<keyword evidence="5 6" id="KW-0472">Membrane</keyword>